<evidence type="ECO:0000313" key="13">
    <source>
        <dbReference type="EnsemblMetazoa" id="PHUM362270-PA"/>
    </source>
</evidence>
<keyword evidence="7" id="KW-0234">DNA repair</keyword>
<dbReference type="PANTHER" id="PTHR32170:SF3">
    <property type="entry name" value="PROTEASOME ACTIVATOR COMPLEX SUBUNIT 4"/>
    <property type="match status" value="1"/>
</dbReference>
<evidence type="ECO:0000256" key="5">
    <source>
        <dbReference type="ARBA" id="ARBA00022737"/>
    </source>
</evidence>
<reference evidence="12" key="2">
    <citation type="submission" date="2007-04" db="EMBL/GenBank/DDBJ databases">
        <title>The genome of the human body louse.</title>
        <authorList>
            <consortium name="The Human Body Louse Genome Consortium"/>
            <person name="Kirkness E."/>
            <person name="Walenz B."/>
            <person name="Hass B."/>
            <person name="Bruggner R."/>
            <person name="Strausberg R."/>
        </authorList>
    </citation>
    <scope>NUCLEOTIDE SEQUENCE</scope>
    <source>
        <strain evidence="12">USDA</strain>
    </source>
</reference>
<dbReference type="GO" id="GO:0016504">
    <property type="term" value="F:peptidase activator activity"/>
    <property type="evidence" value="ECO:0007669"/>
    <property type="project" value="InterPro"/>
</dbReference>
<dbReference type="GO" id="GO:0016607">
    <property type="term" value="C:nuclear speck"/>
    <property type="evidence" value="ECO:0007669"/>
    <property type="project" value="UniProtKB-SubCell"/>
</dbReference>
<evidence type="ECO:0000256" key="8">
    <source>
        <dbReference type="ARBA" id="ARBA00023242"/>
    </source>
</evidence>
<dbReference type="Gene3D" id="1.25.10.10">
    <property type="entry name" value="Leucine-rich Repeat Variant"/>
    <property type="match status" value="1"/>
</dbReference>
<keyword evidence="5" id="KW-0677">Repeat</keyword>
<comment type="similarity">
    <text evidence="3">Belongs to the BLM10 family.</text>
</comment>
<keyword evidence="6" id="KW-0227">DNA damage</keyword>
<dbReference type="Pfam" id="PF11919">
    <property type="entry name" value="PSME4_C"/>
    <property type="match status" value="1"/>
</dbReference>
<dbReference type="InterPro" id="IPR055455">
    <property type="entry name" value="HEAT_PSME4"/>
</dbReference>
<dbReference type="EMBL" id="AAZO01004208">
    <property type="status" value="NOT_ANNOTATED_CDS"/>
    <property type="molecule type" value="Genomic_DNA"/>
</dbReference>
<dbReference type="InterPro" id="IPR016024">
    <property type="entry name" value="ARM-type_fold"/>
</dbReference>
<dbReference type="Proteomes" id="UP000009046">
    <property type="component" value="Unassembled WGS sequence"/>
</dbReference>
<organism>
    <name type="scientific">Pediculus humanus subsp. corporis</name>
    <name type="common">Body louse</name>
    <dbReference type="NCBI Taxonomy" id="121224"/>
    <lineage>
        <taxon>Eukaryota</taxon>
        <taxon>Metazoa</taxon>
        <taxon>Ecdysozoa</taxon>
        <taxon>Arthropoda</taxon>
        <taxon>Hexapoda</taxon>
        <taxon>Insecta</taxon>
        <taxon>Pterygota</taxon>
        <taxon>Neoptera</taxon>
        <taxon>Paraneoptera</taxon>
        <taxon>Psocodea</taxon>
        <taxon>Troctomorpha</taxon>
        <taxon>Phthiraptera</taxon>
        <taxon>Anoplura</taxon>
        <taxon>Pediculidae</taxon>
        <taxon>Pediculus</taxon>
    </lineage>
</organism>
<dbReference type="Pfam" id="PF23096">
    <property type="entry name" value="HEAT_PSME4"/>
    <property type="match status" value="1"/>
</dbReference>
<dbReference type="HOGENOM" id="CLU_000772_2_0_1"/>
<protein>
    <recommendedName>
        <fullName evidence="15">Proteasome activator complex subunit</fullName>
    </recommendedName>
</protein>
<dbReference type="GO" id="GO:0005829">
    <property type="term" value="C:cytosol"/>
    <property type="evidence" value="ECO:0007669"/>
    <property type="project" value="TreeGrafter"/>
</dbReference>
<dbReference type="GO" id="GO:0070628">
    <property type="term" value="F:proteasome binding"/>
    <property type="evidence" value="ECO:0007669"/>
    <property type="project" value="InterPro"/>
</dbReference>
<dbReference type="CTD" id="8232184"/>
<evidence type="ECO:0008006" key="15">
    <source>
        <dbReference type="Google" id="ProtNLM"/>
    </source>
</evidence>
<evidence type="ECO:0000313" key="14">
    <source>
        <dbReference type="Proteomes" id="UP000009046"/>
    </source>
</evidence>
<dbReference type="VEuPathDB" id="VectorBase:PHUM362270"/>
<dbReference type="InterPro" id="IPR011989">
    <property type="entry name" value="ARM-like"/>
</dbReference>
<dbReference type="EMBL" id="DS235366">
    <property type="protein sequence ID" value="EEB15344.1"/>
    <property type="molecule type" value="Genomic_DNA"/>
</dbReference>
<dbReference type="InterPro" id="IPR032430">
    <property type="entry name" value="Blm10_mid"/>
</dbReference>
<evidence type="ECO:0000256" key="3">
    <source>
        <dbReference type="ARBA" id="ARBA00005739"/>
    </source>
</evidence>
<evidence type="ECO:0000259" key="10">
    <source>
        <dbReference type="Pfam" id="PF16507"/>
    </source>
</evidence>
<dbReference type="SUPFAM" id="SSF48371">
    <property type="entry name" value="ARM repeat"/>
    <property type="match status" value="1"/>
</dbReference>
<dbReference type="InterPro" id="IPR021843">
    <property type="entry name" value="PSME4_C"/>
</dbReference>
<evidence type="ECO:0000256" key="6">
    <source>
        <dbReference type="ARBA" id="ARBA00022763"/>
    </source>
</evidence>
<dbReference type="Pfam" id="PF16507">
    <property type="entry name" value="HEAT_PSME4_mid"/>
    <property type="match status" value="1"/>
</dbReference>
<keyword evidence="8" id="KW-0539">Nucleus</keyword>
<feature type="domain" description="Proteasome activator Blm10 middle HEAT repeats region" evidence="10">
    <location>
        <begin position="315"/>
        <end position="794"/>
    </location>
</feature>
<accession>E0VPN8</accession>
<dbReference type="EnsemblMetazoa" id="PHUM362270-RA">
    <property type="protein sequence ID" value="PHUM362270-PA"/>
    <property type="gene ID" value="PHUM362270"/>
</dbReference>
<evidence type="ECO:0000256" key="7">
    <source>
        <dbReference type="ARBA" id="ARBA00023204"/>
    </source>
</evidence>
<dbReference type="InParanoid" id="E0VPN8"/>
<reference evidence="12" key="1">
    <citation type="submission" date="2007-04" db="EMBL/GenBank/DDBJ databases">
        <title>Annotation of Pediculus humanus corporis strain USDA.</title>
        <authorList>
            <person name="Kirkness E."/>
            <person name="Hannick L."/>
            <person name="Hass B."/>
            <person name="Bruggner R."/>
            <person name="Lawson D."/>
            <person name="Bidwell S."/>
            <person name="Joardar V."/>
            <person name="Caler E."/>
            <person name="Walenz B."/>
            <person name="Inman J."/>
            <person name="Schobel S."/>
            <person name="Galinsky K."/>
            <person name="Amedeo P."/>
            <person name="Strausberg R."/>
        </authorList>
    </citation>
    <scope>NUCLEOTIDE SEQUENCE</scope>
    <source>
        <strain evidence="12">USDA</strain>
    </source>
</reference>
<evidence type="ECO:0000256" key="1">
    <source>
        <dbReference type="ARBA" id="ARBA00004324"/>
    </source>
</evidence>
<dbReference type="InterPro" id="IPR035309">
    <property type="entry name" value="PSME4"/>
</dbReference>
<sequence length="1809" mass="209681">MEEDISEIHPNRSEQLGFKPQKEIIYNRLLPYADKLDEESKRSFTQIKINLSKSVLVRELHPGCSIWSARLMGYIKLYGLKFSKQDHIDLVYLMYEVLLIPNLEPHLVYKFARTLIILLKKKYLLSPDDITLDWRPLYNLCQKSLESKYDLCRYYSLLEHTLVFLVHSARHYFCDSATQEILDEIKPQLTINYCSPNSIDFLSWFLPICLPPEKAHLGYELWLSDIMNLWETCNNSPAWEPQIMKLIANLASSNVGYINWEPYIPIMFTRFLRAFSLPVSYKQYQTSKLQKTEISSIALWIVSTLDRESSTQRYLEKFLKTIESYFHPANFGVWFLKLKELLRKLPQYFIQRLQYERFKKLTWETPVPDSKKLTEEDIDKFVESMKNVAMQAVFSKVGCTDASIALQHLATLRPKIIISGLIERFYWTLDLVTEPHKLTSVMHCMSMVARPLVQGARCGYPEGPTHVIPLLMSSLPGIDANDLKKSFVTIQFILVLVTLVPLVDSSKASDYWTDLTEEEEVICTATASFEDFVVQFFDRIFNFIESSSLEPVRIDKDNSKRSKIENLTEITLSSVSYAVLNQSSSEIFKTALKKLHTFVTERIFETKVAGQVVATLCKTFSRVNPEETLKCLLPHFCDTVMNLTESEEVQKEEILNEELHYNLLILSELVDCRFGISPYVPQLLTVLDRTLMLASREGYVMGSKLLDHILLSLTTLCPLENKALLKSFDTHVKDYLPFREWGEPTTINKLNVNWHVPGPEEQKIVEKIVHKYLPLELEKINNHINDVRVLSRTELLCSLSVICGVLGGNSMLPVWDEEPLTLIESELQVQPWCITLGIDEVVHMPDGSNVKYSIAQTMDKLQKKMLSSSAEDDTKSLFAIIQIWERLLLNKVRVQNDFDVTLKNFQITKKFFENPLVKKKRQMRVILIEHALLQHESRTENTKKCLTKTHKMIMINLLELSCSHYSKVRMKAQSTLFRGLVYFSFSYTVLIPDLIKNLKIDSTENHERFKGSLYVLSGPKQMPMIARFDWKILELWIALVRAKPSEKLSVVKLIENLMKSVHKHFSLMSVDLRVPDDCLEKAKIVLKSVTESPETIVTPENIQVGKIKLEEKCERNRKCYYDVLNSFYETIQKNNLHWRYYLMAMCFLGDLAHPKIPYPPEIVKMFLHTLINESLELRKLAIKSTLYLLVQQKRKAKKITVDVATVSGCHQIPDRPKPGIRPDNLWLQYDSGKVPRCKEEWDEPRYVHKRTLGYFQWPKELKIYGPSYEQPVLDRSNEDLLPEEREIEIFFKNSQNVAQLVKYLSLEDKKGKDKFSGTKFWMFKQLFRNHGNCLFETFKPHLEILVKDNHESSQRCAAEIIAGVIKGSKHWPYDKISGLWEFLGPLIKTGLSNMTEETLRDWETCFASAVENLDPNRVHWLIEILMDNPLSEKSSFLGCGRLYVLQGVLNQQEWRLAELYKRLIVYFEPYLCHPFQNVRERIACILIYIFEVDTKLSGSETLGPHPEIFLTSLIPKLEVLYSLTNNTMNNLSRKSKFCNGHVESRGITWIFKLCSWIFGSLSKTHRNILPEYYLVFPLLCSLEHYDQDEELVKICSSTLAAMSRASILPADIPIALESIKTVIQSGSWLSRSSVVLYLQVFIFHNMPLISSCENWTIECTTIVLDLLEDKRVEVREKAAEVLGGLIHCDFIKNTNELLERFIKKAKLKLNKKSNEGQNPEVLRVKHSGILGLCSFINSSPYDVPNHVPEIFFILGNHLSDPQPIPSTIRKTLGDFKRTHHDDWDRHKLKFSEKQLEVLNDINVPPSYYA</sequence>
<feature type="domain" description="Proteasome activator complex subunit 4-like HEAT repeat-like" evidence="11">
    <location>
        <begin position="1162"/>
        <end position="1446"/>
    </location>
</feature>
<dbReference type="PANTHER" id="PTHR32170">
    <property type="entry name" value="PROTEASOME ACTIVATOR COMPLEX SUBUNIT 4"/>
    <property type="match status" value="1"/>
</dbReference>
<dbReference type="GO" id="GO:0010499">
    <property type="term" value="P:proteasomal ubiquitin-independent protein catabolic process"/>
    <property type="evidence" value="ECO:0007669"/>
    <property type="project" value="TreeGrafter"/>
</dbReference>
<keyword evidence="4" id="KW-0963">Cytoplasm</keyword>
<gene>
    <name evidence="13" type="primary">8232184</name>
    <name evidence="12" type="ORF">Phum_PHUM362270</name>
</gene>
<dbReference type="STRING" id="121224.E0VPN8"/>
<dbReference type="GO" id="GO:0006281">
    <property type="term" value="P:DNA repair"/>
    <property type="evidence" value="ECO:0007669"/>
    <property type="project" value="UniProtKB-KW"/>
</dbReference>
<evidence type="ECO:0000313" key="12">
    <source>
        <dbReference type="EMBL" id="EEB15344.1"/>
    </source>
</evidence>
<name>E0VPN8_PEDHC</name>
<keyword evidence="14" id="KW-1185">Reference proteome</keyword>
<reference evidence="13" key="3">
    <citation type="submission" date="2021-02" db="UniProtKB">
        <authorList>
            <consortium name="EnsemblMetazoa"/>
        </authorList>
    </citation>
    <scope>IDENTIFICATION</scope>
    <source>
        <strain evidence="13">USDA</strain>
    </source>
</reference>
<proteinExistence type="inferred from homology"/>
<dbReference type="RefSeq" id="XP_002428082.1">
    <property type="nucleotide sequence ID" value="XM_002428037.1"/>
</dbReference>
<dbReference type="OMA" id="ECTQLVP"/>
<evidence type="ECO:0000259" key="11">
    <source>
        <dbReference type="Pfam" id="PF23096"/>
    </source>
</evidence>
<evidence type="ECO:0000256" key="2">
    <source>
        <dbReference type="ARBA" id="ARBA00004496"/>
    </source>
</evidence>
<dbReference type="OrthoDB" id="17907at2759"/>
<evidence type="ECO:0000259" key="9">
    <source>
        <dbReference type="Pfam" id="PF11919"/>
    </source>
</evidence>
<feature type="domain" description="Proteasome activator complex subunit 4 C-terminal" evidence="9">
    <location>
        <begin position="1724"/>
        <end position="1809"/>
    </location>
</feature>
<dbReference type="eggNOG" id="KOG1851">
    <property type="taxonomic scope" value="Eukaryota"/>
</dbReference>
<evidence type="ECO:0000256" key="4">
    <source>
        <dbReference type="ARBA" id="ARBA00022490"/>
    </source>
</evidence>
<dbReference type="GeneID" id="8232184"/>
<comment type="subcellular location">
    <subcellularLocation>
        <location evidence="2">Cytoplasm</location>
    </subcellularLocation>
    <subcellularLocation>
        <location evidence="1">Nucleus speckle</location>
    </subcellularLocation>
</comment>
<dbReference type="KEGG" id="phu:Phum_PHUM362270"/>